<feature type="binding site" evidence="6">
    <location>
        <position position="159"/>
    </location>
    <ligand>
        <name>FMN</name>
        <dbReference type="ChEBI" id="CHEBI:58210"/>
    </ligand>
</feature>
<dbReference type="PIRSF" id="PIRSF000337">
    <property type="entry name" value="NTA_MOA"/>
    <property type="match status" value="1"/>
</dbReference>
<dbReference type="KEGG" id="bko:CKF48_02545"/>
<dbReference type="Gene3D" id="3.20.20.30">
    <property type="entry name" value="Luciferase-like domain"/>
    <property type="match status" value="1"/>
</dbReference>
<feature type="binding site" evidence="6">
    <location>
        <position position="105"/>
    </location>
    <ligand>
        <name>FMN</name>
        <dbReference type="ChEBI" id="CHEBI:58210"/>
    </ligand>
</feature>
<keyword evidence="1 6" id="KW-0285">Flavoprotein</keyword>
<keyword evidence="9" id="KW-1185">Reference proteome</keyword>
<dbReference type="Proteomes" id="UP000215137">
    <property type="component" value="Chromosome"/>
</dbReference>
<sequence length="458" mass="51411">MTAKRMYLNAFDMNCAGHQSPGLWTHKDDQSSTYKDISYWTHLAQVLEKGRFDAIFLADVLGTYDVYQNSREAAVKQGVQVPVNDPAFVVPIMAQVTKHLGFGLTVSTSFEHPYVFARRKSTLDHLTKGRIGWNIVTSYLNSAALNIGLDQQISHDERYEIADEYLDVTYKLWEQSWEDDAVVLDKEKGLYTDPSKVHDINHEGKYFKVPGAHLCEPSPQRTPVIFQAGASTRGRKFAAKHAELVFISVPTKEAGKVIVDKIREAVRAEGRDPSEVKILSLVTPIIGETEEDARVKYEDYQNHASYEGSLALFGGWSGIDFSEYKANQPIEYVKNDAIQSIVETFTNIDSTKSWTVDDIAKFVGVGGMGQVAVGTAHSVADQLEGWKEETGVDGFNVAYAVTPGTFEEFVEHVIPILQDRGLVRREYEEGTLRKNLFGYDHLPEHHYGKKFSKLTVTK</sequence>
<dbReference type="InterPro" id="IPR036661">
    <property type="entry name" value="Luciferase-like_sf"/>
</dbReference>
<dbReference type="PANTHER" id="PTHR30011">
    <property type="entry name" value="ALKANESULFONATE MONOOXYGENASE-RELATED"/>
    <property type="match status" value="1"/>
</dbReference>
<dbReference type="FunFam" id="3.20.20.30:FF:000008">
    <property type="entry name" value="Xenobiotic compound monooxygenase A subunit"/>
    <property type="match status" value="1"/>
</dbReference>
<dbReference type="OrthoDB" id="3265338at2"/>
<dbReference type="AlphaFoldDB" id="A0A248TDN5"/>
<feature type="binding site" evidence="6">
    <location>
        <position position="231"/>
    </location>
    <ligand>
        <name>FMN</name>
        <dbReference type="ChEBI" id="CHEBI:58210"/>
    </ligand>
</feature>
<reference evidence="8 9" key="1">
    <citation type="submission" date="2017-08" db="EMBL/GenBank/DDBJ databases">
        <title>Complete Genome Sequence of Bacillus kochii Oregon-R-modENCODE STRAIN BDGP4, isolated from Drosophila melanogaster gut.</title>
        <authorList>
            <person name="Wan K.H."/>
            <person name="Yu C."/>
            <person name="Park S."/>
            <person name="Hammonds A.S."/>
            <person name="Booth B.W."/>
            <person name="Celniker S.E."/>
        </authorList>
    </citation>
    <scope>NUCLEOTIDE SEQUENCE [LARGE SCALE GENOMIC DNA]</scope>
    <source>
        <strain evidence="8 9">BDGP4</strain>
    </source>
</reference>
<feature type="binding site" evidence="6">
    <location>
        <position position="59"/>
    </location>
    <ligand>
        <name>FMN</name>
        <dbReference type="ChEBI" id="CHEBI:58210"/>
    </ligand>
</feature>
<feature type="domain" description="Luciferase-like" evidence="7">
    <location>
        <begin position="26"/>
        <end position="393"/>
    </location>
</feature>
<evidence type="ECO:0000256" key="3">
    <source>
        <dbReference type="ARBA" id="ARBA00023002"/>
    </source>
</evidence>
<keyword evidence="3" id="KW-0560">Oxidoreductase</keyword>
<accession>A0A248TDN5</accession>
<dbReference type="GO" id="GO:0016705">
    <property type="term" value="F:oxidoreductase activity, acting on paired donors, with incorporation or reduction of molecular oxygen"/>
    <property type="evidence" value="ECO:0007669"/>
    <property type="project" value="InterPro"/>
</dbReference>
<feature type="binding site" evidence="6">
    <location>
        <position position="155"/>
    </location>
    <ligand>
        <name>FMN</name>
        <dbReference type="ChEBI" id="CHEBI:58210"/>
    </ligand>
</feature>
<dbReference type="InterPro" id="IPR016215">
    <property type="entry name" value="NTA_MOA"/>
</dbReference>
<organism evidence="8 9">
    <name type="scientific">Cytobacillus kochii</name>
    <dbReference type="NCBI Taxonomy" id="859143"/>
    <lineage>
        <taxon>Bacteria</taxon>
        <taxon>Bacillati</taxon>
        <taxon>Bacillota</taxon>
        <taxon>Bacilli</taxon>
        <taxon>Bacillales</taxon>
        <taxon>Bacillaceae</taxon>
        <taxon>Cytobacillus</taxon>
    </lineage>
</organism>
<evidence type="ECO:0000256" key="5">
    <source>
        <dbReference type="ARBA" id="ARBA00033748"/>
    </source>
</evidence>
<dbReference type="CDD" id="cd01095">
    <property type="entry name" value="Nitrilotriacetate_monoxgenase"/>
    <property type="match status" value="1"/>
</dbReference>
<dbReference type="NCBIfam" id="TIGR03860">
    <property type="entry name" value="FMN_nitrolo"/>
    <property type="match status" value="1"/>
</dbReference>
<dbReference type="InterPro" id="IPR011251">
    <property type="entry name" value="Luciferase-like_dom"/>
</dbReference>
<dbReference type="Pfam" id="PF00296">
    <property type="entry name" value="Bac_luciferase"/>
    <property type="match status" value="1"/>
</dbReference>
<protein>
    <submittedName>
        <fullName evidence="8">5,10-methylene tetrahydromethanopterin reductase</fullName>
    </submittedName>
</protein>
<evidence type="ECO:0000313" key="8">
    <source>
        <dbReference type="EMBL" id="ASV66315.1"/>
    </source>
</evidence>
<evidence type="ECO:0000313" key="9">
    <source>
        <dbReference type="Proteomes" id="UP000215137"/>
    </source>
</evidence>
<keyword evidence="2 6" id="KW-0288">FMN</keyword>
<keyword evidence="4" id="KW-0503">Monooxygenase</keyword>
<evidence type="ECO:0000256" key="4">
    <source>
        <dbReference type="ARBA" id="ARBA00023033"/>
    </source>
</evidence>
<evidence type="ECO:0000256" key="2">
    <source>
        <dbReference type="ARBA" id="ARBA00022643"/>
    </source>
</evidence>
<dbReference type="RefSeq" id="WP_095369890.1">
    <property type="nucleotide sequence ID" value="NZ_CP022983.1"/>
</dbReference>
<gene>
    <name evidence="8" type="ORF">CKF48_02545</name>
</gene>
<dbReference type="SUPFAM" id="SSF51679">
    <property type="entry name" value="Bacterial luciferase-like"/>
    <property type="match status" value="1"/>
</dbReference>
<evidence type="ECO:0000256" key="6">
    <source>
        <dbReference type="PIRSR" id="PIRSR000337-1"/>
    </source>
</evidence>
<dbReference type="PANTHER" id="PTHR30011:SF16">
    <property type="entry name" value="C2H2 FINGER DOMAIN TRANSCRIPTION FACTOR (EUROFUNG)-RELATED"/>
    <property type="match status" value="1"/>
</dbReference>
<proteinExistence type="inferred from homology"/>
<dbReference type="EMBL" id="CP022983">
    <property type="protein sequence ID" value="ASV66315.1"/>
    <property type="molecule type" value="Genomic_DNA"/>
</dbReference>
<dbReference type="GO" id="GO:0004497">
    <property type="term" value="F:monooxygenase activity"/>
    <property type="evidence" value="ECO:0007669"/>
    <property type="project" value="UniProtKB-KW"/>
</dbReference>
<evidence type="ECO:0000259" key="7">
    <source>
        <dbReference type="Pfam" id="PF00296"/>
    </source>
</evidence>
<dbReference type="InterPro" id="IPR051260">
    <property type="entry name" value="Diverse_substr_monoxygenases"/>
</dbReference>
<comment type="similarity">
    <text evidence="5">Belongs to the NtaA/SnaA/DszA monooxygenase family.</text>
</comment>
<name>A0A248TDN5_9BACI</name>
<evidence type="ECO:0000256" key="1">
    <source>
        <dbReference type="ARBA" id="ARBA00022630"/>
    </source>
</evidence>